<dbReference type="OrthoDB" id="3701195at2"/>
<keyword evidence="1" id="KW-1133">Transmembrane helix</keyword>
<evidence type="ECO:0000313" key="2">
    <source>
        <dbReference type="EMBL" id="OZM71754.1"/>
    </source>
</evidence>
<dbReference type="Proteomes" id="UP000242444">
    <property type="component" value="Unassembled WGS sequence"/>
</dbReference>
<evidence type="ECO:0000256" key="1">
    <source>
        <dbReference type="SAM" id="Phobius"/>
    </source>
</evidence>
<reference evidence="2 3" key="1">
    <citation type="submission" date="2017-07" db="EMBL/GenBank/DDBJ databases">
        <title>Amycolatopsis antarcticus sp. nov., isolated from the surface of an Antarcticus brown macroalga.</title>
        <authorList>
            <person name="Wang J."/>
            <person name="Leiva S."/>
            <person name="Huang J."/>
            <person name="Huang Y."/>
        </authorList>
    </citation>
    <scope>NUCLEOTIDE SEQUENCE [LARGE SCALE GENOMIC DNA]</scope>
    <source>
        <strain evidence="2 3">AU-G6</strain>
    </source>
</reference>
<dbReference type="EMBL" id="NKYE01000011">
    <property type="protein sequence ID" value="OZM71754.1"/>
    <property type="molecule type" value="Genomic_DNA"/>
</dbReference>
<organism evidence="2 3">
    <name type="scientific">Amycolatopsis antarctica</name>
    <dbReference type="NCBI Taxonomy" id="1854586"/>
    <lineage>
        <taxon>Bacteria</taxon>
        <taxon>Bacillati</taxon>
        <taxon>Actinomycetota</taxon>
        <taxon>Actinomycetes</taxon>
        <taxon>Pseudonocardiales</taxon>
        <taxon>Pseudonocardiaceae</taxon>
        <taxon>Amycolatopsis</taxon>
    </lineage>
</organism>
<dbReference type="RefSeq" id="WP_094864037.1">
    <property type="nucleotide sequence ID" value="NZ_NKYE01000011.1"/>
</dbReference>
<dbReference type="InParanoid" id="A0A263CZY8"/>
<comment type="caution">
    <text evidence="2">The sequence shown here is derived from an EMBL/GenBank/DDBJ whole genome shotgun (WGS) entry which is preliminary data.</text>
</comment>
<sequence>MTWIWIGIAVALVAAGALVPVLTGRRKRALRSNDEAVAARSRYHQLGHYVEDTVVAAEQLDDPRAAALLRTARERWLSAGAALAGARTEAEFEHAEDVAVEGLAAVAEAYGRLGRTGPRLPDRRRDR</sequence>
<feature type="transmembrane region" description="Helical" evidence="1">
    <location>
        <begin position="6"/>
        <end position="23"/>
    </location>
</feature>
<accession>A0A263CZY8</accession>
<gene>
    <name evidence="2" type="ORF">CFN78_18150</name>
</gene>
<dbReference type="AlphaFoldDB" id="A0A263CZY8"/>
<keyword evidence="1" id="KW-0472">Membrane</keyword>
<protein>
    <submittedName>
        <fullName evidence="2">Uncharacterized protein</fullName>
    </submittedName>
</protein>
<keyword evidence="3" id="KW-1185">Reference proteome</keyword>
<proteinExistence type="predicted"/>
<keyword evidence="1" id="KW-0812">Transmembrane</keyword>
<evidence type="ECO:0000313" key="3">
    <source>
        <dbReference type="Proteomes" id="UP000242444"/>
    </source>
</evidence>
<name>A0A263CZY8_9PSEU</name>